<evidence type="ECO:0000313" key="2">
    <source>
        <dbReference type="EMBL" id="CAF1418025.1"/>
    </source>
</evidence>
<evidence type="ECO:0000313" key="3">
    <source>
        <dbReference type="Proteomes" id="UP000663889"/>
    </source>
</evidence>
<evidence type="ECO:0000256" key="1">
    <source>
        <dbReference type="SAM" id="MobiDB-lite"/>
    </source>
</evidence>
<reference evidence="2" key="1">
    <citation type="submission" date="2021-02" db="EMBL/GenBank/DDBJ databases">
        <authorList>
            <person name="Nowell W R."/>
        </authorList>
    </citation>
    <scope>NUCLEOTIDE SEQUENCE</scope>
</reference>
<comment type="caution">
    <text evidence="2">The sequence shown here is derived from an EMBL/GenBank/DDBJ whole genome shotgun (WGS) entry which is preliminary data.</text>
</comment>
<name>A0A815MGM6_9BILA</name>
<organism evidence="2 3">
    <name type="scientific">Rotaria sordida</name>
    <dbReference type="NCBI Taxonomy" id="392033"/>
    <lineage>
        <taxon>Eukaryota</taxon>
        <taxon>Metazoa</taxon>
        <taxon>Spiralia</taxon>
        <taxon>Gnathifera</taxon>
        <taxon>Rotifera</taxon>
        <taxon>Eurotatoria</taxon>
        <taxon>Bdelloidea</taxon>
        <taxon>Philodinida</taxon>
        <taxon>Philodinidae</taxon>
        <taxon>Rotaria</taxon>
    </lineage>
</organism>
<dbReference type="Proteomes" id="UP000663889">
    <property type="component" value="Unassembled WGS sequence"/>
</dbReference>
<dbReference type="EMBL" id="CAJNOU010003936">
    <property type="protein sequence ID" value="CAF1418025.1"/>
    <property type="molecule type" value="Genomic_DNA"/>
</dbReference>
<proteinExistence type="predicted"/>
<accession>A0A815MGM6</accession>
<dbReference type="AlphaFoldDB" id="A0A815MGM6"/>
<sequence>MDHTLILELPYALSECGDENEKVNVKSQLFEQLPGILIIRHGYDCYKMRSWLINNMTILEELKKWMMRVQQPHSLCNIISIILLALPKPSSILFTEYSDYIMDPFTIHGTSTTLNQRQTTPAARRIRSNARQRY</sequence>
<protein>
    <submittedName>
        <fullName evidence="2">Uncharacterized protein</fullName>
    </submittedName>
</protein>
<feature type="compositionally biased region" description="Basic residues" evidence="1">
    <location>
        <begin position="124"/>
        <end position="134"/>
    </location>
</feature>
<feature type="region of interest" description="Disordered" evidence="1">
    <location>
        <begin position="114"/>
        <end position="134"/>
    </location>
</feature>
<gene>
    <name evidence="2" type="ORF">SEV965_LOCUS32163</name>
</gene>